<dbReference type="InterPro" id="IPR008266">
    <property type="entry name" value="Tyr_kinase_AS"/>
</dbReference>
<dbReference type="InterPro" id="IPR002575">
    <property type="entry name" value="Aminoglycoside_PTrfase"/>
</dbReference>
<proteinExistence type="predicted"/>
<accession>A0A1C4YVK9</accession>
<dbReference type="PANTHER" id="PTHR47561:SF1">
    <property type="entry name" value="POLYSACCHARIDE DEACETYLASE FAMILY PROTEIN (AFU_ORTHOLOGUE AFUA_6G05030)"/>
    <property type="match status" value="1"/>
</dbReference>
<dbReference type="PANTHER" id="PTHR47561">
    <property type="entry name" value="POLYSACCHARIDE DEACETYLASE FAMILY PROTEIN (AFU_ORTHOLOGUE AFUA_6G05030)"/>
    <property type="match status" value="1"/>
</dbReference>
<protein>
    <submittedName>
        <fullName evidence="2">Polysaccharide deacetylase</fullName>
    </submittedName>
</protein>
<dbReference type="InterPro" id="IPR011330">
    <property type="entry name" value="Glyco_hydro/deAcase_b/a-brl"/>
</dbReference>
<dbReference type="InterPro" id="IPR002509">
    <property type="entry name" value="NODB_dom"/>
</dbReference>
<feature type="domain" description="NodB homology" evidence="1">
    <location>
        <begin position="27"/>
        <end position="245"/>
    </location>
</feature>
<evidence type="ECO:0000259" key="1">
    <source>
        <dbReference type="PROSITE" id="PS51677"/>
    </source>
</evidence>
<reference evidence="3" key="1">
    <citation type="submission" date="2016-06" db="EMBL/GenBank/DDBJ databases">
        <authorList>
            <person name="Varghese N."/>
            <person name="Submissions Spin"/>
        </authorList>
    </citation>
    <scope>NUCLEOTIDE SEQUENCE [LARGE SCALE GENOMIC DNA]</scope>
    <source>
        <strain evidence="3">DSM 43909</strain>
    </source>
</reference>
<dbReference type="GO" id="GO:0005975">
    <property type="term" value="P:carbohydrate metabolic process"/>
    <property type="evidence" value="ECO:0007669"/>
    <property type="project" value="InterPro"/>
</dbReference>
<dbReference type="SUPFAM" id="SSF88713">
    <property type="entry name" value="Glycoside hydrolase/deacetylase"/>
    <property type="match status" value="1"/>
</dbReference>
<dbReference type="GO" id="GO:0004672">
    <property type="term" value="F:protein kinase activity"/>
    <property type="evidence" value="ECO:0007669"/>
    <property type="project" value="InterPro"/>
</dbReference>
<keyword evidence="3" id="KW-1185">Reference proteome</keyword>
<organism evidence="2 3">
    <name type="scientific">Micromonospora viridifaciens</name>
    <dbReference type="NCBI Taxonomy" id="1881"/>
    <lineage>
        <taxon>Bacteria</taxon>
        <taxon>Bacillati</taxon>
        <taxon>Actinomycetota</taxon>
        <taxon>Actinomycetes</taxon>
        <taxon>Micromonosporales</taxon>
        <taxon>Micromonosporaceae</taxon>
        <taxon>Micromonospora</taxon>
    </lineage>
</organism>
<dbReference type="Proteomes" id="UP000198242">
    <property type="component" value="Chromosome I"/>
</dbReference>
<dbReference type="AlphaFoldDB" id="A0A1C4YVK9"/>
<dbReference type="InterPro" id="IPR011009">
    <property type="entry name" value="Kinase-like_dom_sf"/>
</dbReference>
<dbReference type="Pfam" id="PF01522">
    <property type="entry name" value="Polysacc_deac_1"/>
    <property type="match status" value="1"/>
</dbReference>
<dbReference type="Pfam" id="PF01636">
    <property type="entry name" value="APH"/>
    <property type="match status" value="1"/>
</dbReference>
<dbReference type="Gene3D" id="3.90.1200.10">
    <property type="match status" value="1"/>
</dbReference>
<name>A0A1C4YVK9_MICVI</name>
<dbReference type="OrthoDB" id="7326703at2"/>
<gene>
    <name evidence="2" type="ORF">GA0074695_4763</name>
</gene>
<evidence type="ECO:0000313" key="3">
    <source>
        <dbReference type="Proteomes" id="UP000198242"/>
    </source>
</evidence>
<dbReference type="GO" id="GO:0016810">
    <property type="term" value="F:hydrolase activity, acting on carbon-nitrogen (but not peptide) bonds"/>
    <property type="evidence" value="ECO:0007669"/>
    <property type="project" value="InterPro"/>
</dbReference>
<evidence type="ECO:0000313" key="2">
    <source>
        <dbReference type="EMBL" id="SCF24809.1"/>
    </source>
</evidence>
<dbReference type="SUPFAM" id="SSF56112">
    <property type="entry name" value="Protein kinase-like (PK-like)"/>
    <property type="match status" value="1"/>
</dbReference>
<sequence length="588" mass="64476">MTTRPVSVCLTFDHLGAALDVRLGRASSPDSRRHDLSIGFPRLLGLLDEVGAPATFFCEGWSALHHPQAIRALLARGHDVGLHGWVHERWTELSRVERRRILFDGVAALRLAGVDRPSFRAPGGLLVDDDPDLLAEVGITEDSSIPAGAATRTVPALLNGSGLVNVPFVWPAVDYWAYQLNPDDPATPDDLPHRWRALLDQARQRDDRLLVLVVHPGVSGSPDAEFAAVQRVVREFAACPDVQFRTIASIAAQYRGKQAIPDPGPRPAVDVPDWFAARDDPPEPPSGDDPDGWLRYLVGRGLVSPDAGPRSVLVGGVSASVVRVGPVVVKRPRRRLDVPFDWQAGTNRIFAEATAMRLASGLAPAVLHVDELHQVLVQRFEQGTPWKAQLLAGRVDQAIVGQVAEALRAIRLLPTDGIDGADRFHRLRLDPYFWWVAKRHPQLRPALASVVDRLASTRTHVVHGDLSPKNLLVDSHGPDPRVVVLDWEVAHVGDPVFDLAFLLSHLFAKSVHRPAAAADLARAAAVVRAVDPDADEKWVRQLTGALLIARTHGKSRLEYLTAESFTRLDTVGRALLLDATWPDERTFW</sequence>
<dbReference type="EMBL" id="LT607411">
    <property type="protein sequence ID" value="SCF24809.1"/>
    <property type="molecule type" value="Genomic_DNA"/>
</dbReference>
<dbReference type="RefSeq" id="WP_089008211.1">
    <property type="nucleotide sequence ID" value="NZ_LT607411.1"/>
</dbReference>
<dbReference type="Gene3D" id="3.20.20.370">
    <property type="entry name" value="Glycoside hydrolase/deacetylase"/>
    <property type="match status" value="1"/>
</dbReference>
<dbReference type="PROSITE" id="PS00109">
    <property type="entry name" value="PROTEIN_KINASE_TYR"/>
    <property type="match status" value="1"/>
</dbReference>
<dbReference type="PROSITE" id="PS51677">
    <property type="entry name" value="NODB"/>
    <property type="match status" value="1"/>
</dbReference>